<protein>
    <recommendedName>
        <fullName evidence="4">BTB domain-containing protein</fullName>
    </recommendedName>
</protein>
<dbReference type="PANTHER" id="PTHR47843">
    <property type="entry name" value="BTB DOMAIN-CONTAINING PROTEIN-RELATED"/>
    <property type="match status" value="1"/>
</dbReference>
<feature type="compositionally biased region" description="Gly residues" evidence="1">
    <location>
        <begin position="288"/>
        <end position="298"/>
    </location>
</feature>
<organism evidence="2 3">
    <name type="scientific">Talaromyces stipitatus (strain ATCC 10500 / CBS 375.48 / QM 6759 / NRRL 1006)</name>
    <name type="common">Penicillium stipitatum</name>
    <dbReference type="NCBI Taxonomy" id="441959"/>
    <lineage>
        <taxon>Eukaryota</taxon>
        <taxon>Fungi</taxon>
        <taxon>Dikarya</taxon>
        <taxon>Ascomycota</taxon>
        <taxon>Pezizomycotina</taxon>
        <taxon>Eurotiomycetes</taxon>
        <taxon>Eurotiomycetidae</taxon>
        <taxon>Eurotiales</taxon>
        <taxon>Trichocomaceae</taxon>
        <taxon>Talaromyces</taxon>
        <taxon>Talaromyces sect. Talaromyces</taxon>
    </lineage>
</organism>
<dbReference type="PANTHER" id="PTHR47843:SF2">
    <property type="entry name" value="BTB DOMAIN-CONTAINING PROTEIN"/>
    <property type="match status" value="1"/>
</dbReference>
<evidence type="ECO:0008006" key="4">
    <source>
        <dbReference type="Google" id="ProtNLM"/>
    </source>
</evidence>
<feature type="region of interest" description="Disordered" evidence="1">
    <location>
        <begin position="268"/>
        <end position="298"/>
    </location>
</feature>
<dbReference type="InterPro" id="IPR011333">
    <property type="entry name" value="SKP1/BTB/POZ_sf"/>
</dbReference>
<dbReference type="Gene3D" id="3.30.710.10">
    <property type="entry name" value="Potassium Channel Kv1.1, Chain A"/>
    <property type="match status" value="1"/>
</dbReference>
<dbReference type="EMBL" id="EQ962658">
    <property type="protein sequence ID" value="EED13789.1"/>
    <property type="molecule type" value="Genomic_DNA"/>
</dbReference>
<proteinExistence type="predicted"/>
<dbReference type="eggNOG" id="ENOG502T05A">
    <property type="taxonomic scope" value="Eukaryota"/>
</dbReference>
<dbReference type="InParanoid" id="B8MMN5"/>
<dbReference type="HOGENOM" id="CLU_065174_0_0_1"/>
<dbReference type="Proteomes" id="UP000001745">
    <property type="component" value="Unassembled WGS sequence"/>
</dbReference>
<accession>B8MMN5</accession>
<keyword evidence="3" id="KW-1185">Reference proteome</keyword>
<evidence type="ECO:0000256" key="1">
    <source>
        <dbReference type="SAM" id="MobiDB-lite"/>
    </source>
</evidence>
<name>B8MMN5_TALSN</name>
<gene>
    <name evidence="2" type="ORF">TSTA_100340</name>
</gene>
<evidence type="ECO:0000313" key="3">
    <source>
        <dbReference type="Proteomes" id="UP000001745"/>
    </source>
</evidence>
<dbReference type="OMA" id="YIFSEVY"/>
<reference evidence="3" key="1">
    <citation type="journal article" date="2015" name="Genome Announc.">
        <title>Genome sequence of the AIDS-associated pathogen Penicillium marneffei (ATCC18224) and its near taxonomic relative Talaromyces stipitatus (ATCC10500).</title>
        <authorList>
            <person name="Nierman W.C."/>
            <person name="Fedorova-Abrams N.D."/>
            <person name="Andrianopoulos A."/>
        </authorList>
    </citation>
    <scope>NUCLEOTIDE SEQUENCE [LARGE SCALE GENOMIC DNA]</scope>
    <source>
        <strain evidence="3">ATCC 10500 / CBS 375.48 / QM 6759 / NRRL 1006</strain>
    </source>
</reference>
<dbReference type="VEuPathDB" id="FungiDB:TSTA_100340"/>
<dbReference type="RefSeq" id="XP_002486027.1">
    <property type="nucleotide sequence ID" value="XM_002485982.1"/>
</dbReference>
<dbReference type="PhylomeDB" id="B8MMN5"/>
<sequence>MSRLSSDFRLNSDILYSEFLSSDIITLATENSERTFKIHRALLESKTKGVFGRLDKFKEGTENIYRFQDTSDNTLLRFIEWAYRGDYPENIAKPSLASTNPTLASSSSDNDTTTAEDPLSCHIQVYIFAHVYGISRLGLVAYDRITDRLRAINKPKDGKVKLQVISLMDLAFKKIHRGDRLLTWLGNYASFCLSELRVVSEFQKVVEEAPSLSLAMLKYNNPASVAPWSPDPGPNSFSGFGSFSASNGLSSLSSSSASTTLLQNRNLFGRPVSPAPPAPPGSIFGPPAFGGSGPGLQQ</sequence>
<dbReference type="OrthoDB" id="6359816at2759"/>
<dbReference type="AlphaFoldDB" id="B8MMN5"/>
<dbReference type="STRING" id="441959.B8MMN5"/>
<dbReference type="GeneID" id="8097918"/>
<evidence type="ECO:0000313" key="2">
    <source>
        <dbReference type="EMBL" id="EED13789.1"/>
    </source>
</evidence>